<keyword evidence="1" id="KW-0732">Signal</keyword>
<name>A0ABV0RF99_9TELE</name>
<keyword evidence="3" id="KW-1185">Reference proteome</keyword>
<evidence type="ECO:0000313" key="3">
    <source>
        <dbReference type="Proteomes" id="UP001434883"/>
    </source>
</evidence>
<sequence length="104" mass="11656">MHSAPMLQHWLLQLLFKAGCSQHTKYHTFSFTGERKVFCTAQPQQHLSLISRALTLTYTADFTLNVTASAERSIDAKGSEAPGSILHHFSQLGHIYPPQVIIHL</sequence>
<gene>
    <name evidence="2" type="ORF">XENOCAPTIV_003377</name>
</gene>
<accession>A0ABV0RF99</accession>
<dbReference type="EMBL" id="JAHRIN010043358">
    <property type="protein sequence ID" value="MEQ2206824.1"/>
    <property type="molecule type" value="Genomic_DNA"/>
</dbReference>
<proteinExistence type="predicted"/>
<reference evidence="2 3" key="1">
    <citation type="submission" date="2021-06" db="EMBL/GenBank/DDBJ databases">
        <authorList>
            <person name="Palmer J.M."/>
        </authorList>
    </citation>
    <scope>NUCLEOTIDE SEQUENCE [LARGE SCALE GENOMIC DNA]</scope>
    <source>
        <strain evidence="2 3">XC_2019</strain>
        <tissue evidence="2">Muscle</tissue>
    </source>
</reference>
<evidence type="ECO:0000256" key="1">
    <source>
        <dbReference type="SAM" id="SignalP"/>
    </source>
</evidence>
<protein>
    <recommendedName>
        <fullName evidence="4">Secreted protein</fullName>
    </recommendedName>
</protein>
<organism evidence="2 3">
    <name type="scientific">Xenoophorus captivus</name>
    <dbReference type="NCBI Taxonomy" id="1517983"/>
    <lineage>
        <taxon>Eukaryota</taxon>
        <taxon>Metazoa</taxon>
        <taxon>Chordata</taxon>
        <taxon>Craniata</taxon>
        <taxon>Vertebrata</taxon>
        <taxon>Euteleostomi</taxon>
        <taxon>Actinopterygii</taxon>
        <taxon>Neopterygii</taxon>
        <taxon>Teleostei</taxon>
        <taxon>Neoteleostei</taxon>
        <taxon>Acanthomorphata</taxon>
        <taxon>Ovalentaria</taxon>
        <taxon>Atherinomorphae</taxon>
        <taxon>Cyprinodontiformes</taxon>
        <taxon>Goodeidae</taxon>
        <taxon>Xenoophorus</taxon>
    </lineage>
</organism>
<feature type="signal peptide" evidence="1">
    <location>
        <begin position="1"/>
        <end position="21"/>
    </location>
</feature>
<dbReference type="Proteomes" id="UP001434883">
    <property type="component" value="Unassembled WGS sequence"/>
</dbReference>
<comment type="caution">
    <text evidence="2">The sequence shown here is derived from an EMBL/GenBank/DDBJ whole genome shotgun (WGS) entry which is preliminary data.</text>
</comment>
<evidence type="ECO:0000313" key="2">
    <source>
        <dbReference type="EMBL" id="MEQ2206824.1"/>
    </source>
</evidence>
<evidence type="ECO:0008006" key="4">
    <source>
        <dbReference type="Google" id="ProtNLM"/>
    </source>
</evidence>
<feature type="chain" id="PRO_5046868075" description="Secreted protein" evidence="1">
    <location>
        <begin position="22"/>
        <end position="104"/>
    </location>
</feature>